<accession>A0A6M6E1X3</accession>
<geneLocation type="plasmid" evidence="3">
    <name>pfdu301a</name>
</geneLocation>
<evidence type="ECO:0000313" key="3">
    <source>
        <dbReference type="Proteomes" id="UP000501076"/>
    </source>
</evidence>
<gene>
    <name evidence="2" type="ORF">FDZ14_32435</name>
</gene>
<dbReference type="AlphaFoldDB" id="A0A6M6E1X3"/>
<dbReference type="EMBL" id="CP045273">
    <property type="protein sequence ID" value="QJX80800.1"/>
    <property type="molecule type" value="Genomic_DNA"/>
</dbReference>
<dbReference type="GO" id="GO:0003700">
    <property type="term" value="F:DNA-binding transcription factor activity"/>
    <property type="evidence" value="ECO:0007669"/>
    <property type="project" value="InterPro"/>
</dbReference>
<dbReference type="GO" id="GO:0006352">
    <property type="term" value="P:DNA-templated transcription initiation"/>
    <property type="evidence" value="ECO:0007669"/>
    <property type="project" value="InterPro"/>
</dbReference>
<protein>
    <recommendedName>
        <fullName evidence="1">RNA polymerase sigma-70 region 4 domain-containing protein</fullName>
    </recommendedName>
</protein>
<dbReference type="InterPro" id="IPR036388">
    <property type="entry name" value="WH-like_DNA-bd_sf"/>
</dbReference>
<dbReference type="InterPro" id="IPR013324">
    <property type="entry name" value="RNA_pol_sigma_r3/r4-like"/>
</dbReference>
<sequence>MSLTAHHFRREWTKEEEEKLDYFYGRKPIKQIAKMLNRKNIPGIQTKISRMGLSASYRHQGHLTLSEFADLLEVSDFKVRRWIKDKKMPSKEIVTALKKKYTLIEVSEFWEWAEVNKEEVNFYRIKPYTLLPEPSWVNEEREKDKREIPLRRNKFFTPEEDQQLLHLYFKENLTQKAIATVMNRSRDSIRNRLARLRRK</sequence>
<dbReference type="Gene3D" id="1.10.10.10">
    <property type="entry name" value="Winged helix-like DNA-binding domain superfamily/Winged helix DNA-binding domain"/>
    <property type="match status" value="1"/>
</dbReference>
<dbReference type="SUPFAM" id="SSF88659">
    <property type="entry name" value="Sigma3 and sigma4 domains of RNA polymerase sigma factors"/>
    <property type="match status" value="1"/>
</dbReference>
<dbReference type="RefSeq" id="WP_171778799.1">
    <property type="nucleotide sequence ID" value="NZ_CP045273.1"/>
</dbReference>
<dbReference type="Pfam" id="PF04545">
    <property type="entry name" value="Sigma70_r4"/>
    <property type="match status" value="1"/>
</dbReference>
<proteinExistence type="predicted"/>
<evidence type="ECO:0000313" key="2">
    <source>
        <dbReference type="EMBL" id="QJX80800.1"/>
    </source>
</evidence>
<keyword evidence="2" id="KW-0614">Plasmid</keyword>
<dbReference type="Proteomes" id="UP000501076">
    <property type="component" value="Plasmid pFDU301A"/>
</dbReference>
<dbReference type="InterPro" id="IPR007630">
    <property type="entry name" value="RNA_pol_sigma70_r4"/>
</dbReference>
<evidence type="ECO:0000259" key="1">
    <source>
        <dbReference type="Pfam" id="PF04545"/>
    </source>
</evidence>
<name>A0A6M6E1X3_PRIMG</name>
<feature type="domain" description="RNA polymerase sigma-70 region 4" evidence="1">
    <location>
        <begin position="158"/>
        <end position="196"/>
    </location>
</feature>
<organism evidence="2 3">
    <name type="scientific">Priestia megaterium</name>
    <name type="common">Bacillus megaterium</name>
    <dbReference type="NCBI Taxonomy" id="1404"/>
    <lineage>
        <taxon>Bacteria</taxon>
        <taxon>Bacillati</taxon>
        <taxon>Bacillota</taxon>
        <taxon>Bacilli</taxon>
        <taxon>Bacillales</taxon>
        <taxon>Bacillaceae</taxon>
        <taxon>Priestia</taxon>
    </lineage>
</organism>
<reference evidence="2 3" key="1">
    <citation type="submission" date="2019-10" db="EMBL/GenBank/DDBJ databases">
        <title>Complete genome sequences for adaption low water activity.</title>
        <authorList>
            <person name="Zhao L."/>
            <person name="Zhong J."/>
        </authorList>
    </citation>
    <scope>NUCLEOTIDE SEQUENCE [LARGE SCALE GENOMIC DNA]</scope>
    <source>
        <strain evidence="2 3">FDU301</strain>
        <plasmid evidence="3">pfdu301a</plasmid>
    </source>
</reference>